<accession>A0ABR4D0W4</accession>
<keyword evidence="2" id="KW-1185">Reference proteome</keyword>
<proteinExistence type="predicted"/>
<name>A0ABR4D0W4_9HELO</name>
<sequence length="222" mass="25145">MSALVRDISPIAILLRLNAKSFEPVVAIREKYPPSRPDLNRKQDPKRDTAPYLFIVSRLYNIKTPALQARISKLASLRKPFDLKIGLPRAQVMAKTFFENGDGKREPLYGCGFEVDASPFDELKNEIFDDLNQHVEELRAGEIKPFYPQESRRNPLMVSIRSGWQGYTRERASEIVEELQKQYPDGFGSVTAEGIALRGRPFRAGVAYDDESNGGDYLFSSV</sequence>
<comment type="caution">
    <text evidence="1">The sequence shown here is derived from an EMBL/GenBank/DDBJ whole genome shotgun (WGS) entry which is preliminary data.</text>
</comment>
<evidence type="ECO:0000313" key="1">
    <source>
        <dbReference type="EMBL" id="KAL2075790.1"/>
    </source>
</evidence>
<protein>
    <submittedName>
        <fullName evidence="1">Uncharacterized protein</fullName>
    </submittedName>
</protein>
<dbReference type="Proteomes" id="UP001595075">
    <property type="component" value="Unassembled WGS sequence"/>
</dbReference>
<organism evidence="1 2">
    <name type="scientific">Oculimacula yallundae</name>
    <dbReference type="NCBI Taxonomy" id="86028"/>
    <lineage>
        <taxon>Eukaryota</taxon>
        <taxon>Fungi</taxon>
        <taxon>Dikarya</taxon>
        <taxon>Ascomycota</taxon>
        <taxon>Pezizomycotina</taxon>
        <taxon>Leotiomycetes</taxon>
        <taxon>Helotiales</taxon>
        <taxon>Ploettnerulaceae</taxon>
        <taxon>Oculimacula</taxon>
    </lineage>
</organism>
<dbReference type="EMBL" id="JAZHXI010000001">
    <property type="protein sequence ID" value="KAL2075790.1"/>
    <property type="molecule type" value="Genomic_DNA"/>
</dbReference>
<evidence type="ECO:0000313" key="2">
    <source>
        <dbReference type="Proteomes" id="UP001595075"/>
    </source>
</evidence>
<reference evidence="1 2" key="1">
    <citation type="journal article" date="2024" name="Commun. Biol.">
        <title>Comparative genomic analysis of thermophilic fungi reveals convergent evolutionary adaptations and gene losses.</title>
        <authorList>
            <person name="Steindorff A.S."/>
            <person name="Aguilar-Pontes M.V."/>
            <person name="Robinson A.J."/>
            <person name="Andreopoulos B."/>
            <person name="LaButti K."/>
            <person name="Kuo A."/>
            <person name="Mondo S."/>
            <person name="Riley R."/>
            <person name="Otillar R."/>
            <person name="Haridas S."/>
            <person name="Lipzen A."/>
            <person name="Grimwood J."/>
            <person name="Schmutz J."/>
            <person name="Clum A."/>
            <person name="Reid I.D."/>
            <person name="Moisan M.C."/>
            <person name="Butler G."/>
            <person name="Nguyen T.T.M."/>
            <person name="Dewar K."/>
            <person name="Conant G."/>
            <person name="Drula E."/>
            <person name="Henrissat B."/>
            <person name="Hansel C."/>
            <person name="Singer S."/>
            <person name="Hutchinson M.I."/>
            <person name="de Vries R.P."/>
            <person name="Natvig D.O."/>
            <person name="Powell A.J."/>
            <person name="Tsang A."/>
            <person name="Grigoriev I.V."/>
        </authorList>
    </citation>
    <scope>NUCLEOTIDE SEQUENCE [LARGE SCALE GENOMIC DNA]</scope>
    <source>
        <strain evidence="1 2">CBS 494.80</strain>
    </source>
</reference>
<gene>
    <name evidence="1" type="ORF">VTL71DRAFT_733</name>
</gene>